<feature type="domain" description="Bacterial Ig" evidence="1">
    <location>
        <begin position="328"/>
        <end position="410"/>
    </location>
</feature>
<feature type="domain" description="Bacterial Ig" evidence="1">
    <location>
        <begin position="2"/>
        <end position="71"/>
    </location>
</feature>
<feature type="domain" description="Bacterial Ig" evidence="1">
    <location>
        <begin position="419"/>
        <end position="500"/>
    </location>
</feature>
<sequence>AGHQLTGRGEAGTSVQVRDAAGNVLATGTVGADGTFLLTLDPAVIDGSTLQVTLTDAAGNVSQPGSVTSQDLLPPAQPTDLALADGITFTGRGEPGATVQVRDAAGTVIGTGLVNADGTFSLTLSPAQANGEALDIRLVDAAGNSSAALQFNAPDITPPDAVSNIQVGPGGLVLGGRGEAGATVEVRDADGNLLGRGVVTANGTFLINLDPAAQPGEHLSLVQVDPSGNASVALEYDVPLTTAPASPSELAINADGTSLTGNAPAGTRVEVHDANGTLIGSAVAGADGTFTIVLDPAQANGELLDVVAIDDTGLSSVPAQITAPDITAPAAPSELAVSANGTVVTGRAEPGSTVRILAADGTELGSALVGPTGVFNITLDPPQVDGEVLQATATDDAGNTSPGSSVTAPDIDGVDTTPPNAPTNLVIGLAGSQLSGRGEAGATVQVRDAAGNVLATGTVGADGNFVIALDPAVNDGSTLQVVLTDAAGNASEPGTVTSPDLQAPDQPTGLALAEGVTLTGRGEPGATVQVRDAAGNVIGSGLVGADGSFSLTLSPAQANGEALDVRLVDAAGNSSAPLQFDAPDITPPAAVSNIAVGSDGLVLSGRGEAGATVQVRDAEGTVIGTGTVLANGTFLIDLDPAAQPGEHLSLVQTDPSGNASVAFEYDVPLITAPASPSELAINADGTSLTGNAPAGTRVEVRDANGTLIGSVVAGADGTFTIVLDPAQANGELLDVVAIDDNGLSSVPTQIFAPDITAPTAPSELAINADGSVVTGRAEAGSTVRVLAADGTELGSALVGPTGTFNITLDPPQVDGEVLQVTATDAAGNASTAGTVTAPVIDGGDITPPDAPTNLVIALAGSQLNGRGEAGATVQVRDAEGNLVASGLVNPDGT</sequence>
<comment type="caution">
    <text evidence="2">The sequence shown here is derived from an EMBL/GenBank/DDBJ whole genome shotgun (WGS) entry which is preliminary data.</text>
</comment>
<accession>A0ABU8REY7</accession>
<feature type="non-terminal residue" evidence="2">
    <location>
        <position position="1"/>
    </location>
</feature>
<feature type="domain" description="Bacterial Ig" evidence="1">
    <location>
        <begin position="672"/>
        <end position="754"/>
    </location>
</feature>
<dbReference type="PROSITE" id="PS50890">
    <property type="entry name" value="PUA"/>
    <property type="match status" value="2"/>
</dbReference>
<dbReference type="SUPFAM" id="SSF75011">
    <property type="entry name" value="3-carboxy-cis,cis-mucoante lactonizing enzyme"/>
    <property type="match status" value="2"/>
</dbReference>
<dbReference type="Pfam" id="PF17936">
    <property type="entry name" value="Big_6"/>
    <property type="match status" value="11"/>
</dbReference>
<feature type="domain" description="Bacterial Ig" evidence="1">
    <location>
        <begin position="757"/>
        <end position="838"/>
    </location>
</feature>
<feature type="non-terminal residue" evidence="2">
    <location>
        <position position="893"/>
    </location>
</feature>
<reference evidence="2 3" key="1">
    <citation type="submission" date="2024-02" db="EMBL/GenBank/DDBJ databases">
        <title>Identification of pathogenicity and growth-promoting functions of Pseudomonas putida variants.</title>
        <authorList>
            <person name="Sun J."/>
        </authorList>
    </citation>
    <scope>NUCLEOTIDE SEQUENCE [LARGE SCALE GENOMIC DNA]</scope>
    <source>
        <strain evidence="2 3">A04</strain>
    </source>
</reference>
<feature type="domain" description="Bacterial Ig" evidence="1">
    <location>
        <begin position="848"/>
        <end position="893"/>
    </location>
</feature>
<dbReference type="NCBIfam" id="NF033510">
    <property type="entry name" value="Ca_tandemer"/>
    <property type="match status" value="10"/>
</dbReference>
<organism evidence="2 3">
    <name type="scientific">Pseudomonas kermanshahensis</name>
    <dbReference type="NCBI Taxonomy" id="2745482"/>
    <lineage>
        <taxon>Bacteria</taxon>
        <taxon>Pseudomonadati</taxon>
        <taxon>Pseudomonadota</taxon>
        <taxon>Gammaproteobacteria</taxon>
        <taxon>Pseudomonadales</taxon>
        <taxon>Pseudomonadaceae</taxon>
        <taxon>Pseudomonas</taxon>
    </lineage>
</organism>
<dbReference type="Proteomes" id="UP001377692">
    <property type="component" value="Unassembled WGS sequence"/>
</dbReference>
<name>A0ABU8REY7_9PSED</name>
<feature type="domain" description="Bacterial Ig" evidence="1">
    <location>
        <begin position="243"/>
        <end position="325"/>
    </location>
</feature>
<dbReference type="InterPro" id="IPR013783">
    <property type="entry name" value="Ig-like_fold"/>
</dbReference>
<gene>
    <name evidence="2" type="ORF">V7V80_27635</name>
</gene>
<feature type="domain" description="Bacterial Ig" evidence="1">
    <location>
        <begin position="588"/>
        <end position="667"/>
    </location>
</feature>
<dbReference type="EMBL" id="JBBHLD010000065">
    <property type="protein sequence ID" value="MEJ5908450.1"/>
    <property type="molecule type" value="Genomic_DNA"/>
</dbReference>
<protein>
    <submittedName>
        <fullName evidence="2">Ig-like domain-containing protein</fullName>
    </submittedName>
</protein>
<proteinExistence type="predicted"/>
<keyword evidence="3" id="KW-1185">Reference proteome</keyword>
<dbReference type="Gene3D" id="2.60.40.10">
    <property type="entry name" value="Immunoglobulins"/>
    <property type="match status" value="10"/>
</dbReference>
<feature type="domain" description="Bacterial Ig" evidence="1">
    <location>
        <begin position="159"/>
        <end position="237"/>
    </location>
</feature>
<evidence type="ECO:0000313" key="2">
    <source>
        <dbReference type="EMBL" id="MEJ5908450.1"/>
    </source>
</evidence>
<feature type="domain" description="Bacterial Ig" evidence="1">
    <location>
        <begin position="75"/>
        <end position="155"/>
    </location>
</feature>
<dbReference type="InterPro" id="IPR041498">
    <property type="entry name" value="Big_6"/>
</dbReference>
<feature type="domain" description="Bacterial Ig" evidence="1">
    <location>
        <begin position="503"/>
        <end position="584"/>
    </location>
</feature>
<evidence type="ECO:0000259" key="1">
    <source>
        <dbReference type="Pfam" id="PF17936"/>
    </source>
</evidence>
<dbReference type="RefSeq" id="WP_339551544.1">
    <property type="nucleotide sequence ID" value="NZ_JBBHLD010000065.1"/>
</dbReference>
<evidence type="ECO:0000313" key="3">
    <source>
        <dbReference type="Proteomes" id="UP001377692"/>
    </source>
</evidence>